<reference evidence="3 4" key="1">
    <citation type="submission" date="2019-06" db="EMBL/GenBank/DDBJ databases">
        <title>Sequencing the genomes of 1000 actinobacteria strains.</title>
        <authorList>
            <person name="Klenk H.-P."/>
        </authorList>
    </citation>
    <scope>NUCLEOTIDE SEQUENCE [LARGE SCALE GENOMIC DNA]</scope>
    <source>
        <strain evidence="3 4">DSM 46699</strain>
    </source>
</reference>
<evidence type="ECO:0000313" key="3">
    <source>
        <dbReference type="EMBL" id="TWG08921.1"/>
    </source>
</evidence>
<evidence type="ECO:0008006" key="5">
    <source>
        <dbReference type="Google" id="ProtNLM"/>
    </source>
</evidence>
<dbReference type="Proteomes" id="UP000316184">
    <property type="component" value="Unassembled WGS sequence"/>
</dbReference>
<name>A0A561VBC0_9PSEU</name>
<evidence type="ECO:0000259" key="1">
    <source>
        <dbReference type="Pfam" id="PF13173"/>
    </source>
</evidence>
<evidence type="ECO:0000259" key="2">
    <source>
        <dbReference type="Pfam" id="PF13635"/>
    </source>
</evidence>
<accession>A0A561VBC0</accession>
<dbReference type="Pfam" id="PF13173">
    <property type="entry name" value="AAA_14"/>
    <property type="match status" value="1"/>
</dbReference>
<comment type="caution">
    <text evidence="3">The sequence shown here is derived from an EMBL/GenBank/DDBJ whole genome shotgun (WGS) entry which is preliminary data.</text>
</comment>
<dbReference type="InterPro" id="IPR027417">
    <property type="entry name" value="P-loop_NTPase"/>
</dbReference>
<dbReference type="PANTHER" id="PTHR43566">
    <property type="entry name" value="CONSERVED PROTEIN"/>
    <property type="match status" value="1"/>
</dbReference>
<feature type="domain" description="DUF4143" evidence="2">
    <location>
        <begin position="206"/>
        <end position="366"/>
    </location>
</feature>
<protein>
    <recommendedName>
        <fullName evidence="5">AAA+ ATPase domain-containing protein</fullName>
    </recommendedName>
</protein>
<dbReference type="InterPro" id="IPR041682">
    <property type="entry name" value="AAA_14"/>
</dbReference>
<dbReference type="AlphaFoldDB" id="A0A561VBC0"/>
<dbReference type="EMBL" id="VIWX01000001">
    <property type="protein sequence ID" value="TWG08921.1"/>
    <property type="molecule type" value="Genomic_DNA"/>
</dbReference>
<dbReference type="Pfam" id="PF13635">
    <property type="entry name" value="DUF4143"/>
    <property type="match status" value="1"/>
</dbReference>
<proteinExistence type="predicted"/>
<dbReference type="SUPFAM" id="SSF52540">
    <property type="entry name" value="P-loop containing nucleoside triphosphate hydrolases"/>
    <property type="match status" value="1"/>
</dbReference>
<sequence>MVGVSIKNSLVERHAEALVAEALGDTRVVLVNGARQAGKSTLTRLTAERSDNPTMRFLDDPTTAEAASGAPADFVEHNGLMVIDEIQLAPELLSSIKLTVDQDPRPGRFLLTGSSRVLALRALPDALPGRMEIIELWPFSQGEIDGEPDAFIDAAFAHGPHLDHSSTLRRRDYLERATIGGFPEAVRRTPRRRSAFFNSYLSTLIERDVLELASIERHGELMRLLALLAGRAGGLLVPSALSNQSGIPRTTLTRYLDLLGSVFLIKRIPAWSSGHTHRVVSTPKLAFTDTGVVCHLLGQDVNRLAEPGGSAGAVLENFVVMELARQLTWSEERGQLFHYRTKDKVEVDAVIETPDGRVIGVEVKAGSTVRGEDLAGMRHLEKQVGERFVAGYVLYTGQQTLPFGDKVRAVPMDALWRARP</sequence>
<organism evidence="3 4">
    <name type="scientific">Saccharopolyspora dendranthemae</name>
    <dbReference type="NCBI Taxonomy" id="1181886"/>
    <lineage>
        <taxon>Bacteria</taxon>
        <taxon>Bacillati</taxon>
        <taxon>Actinomycetota</taxon>
        <taxon>Actinomycetes</taxon>
        <taxon>Pseudonocardiales</taxon>
        <taxon>Pseudonocardiaceae</taxon>
        <taxon>Saccharopolyspora</taxon>
    </lineage>
</organism>
<feature type="domain" description="AAA" evidence="1">
    <location>
        <begin position="26"/>
        <end position="144"/>
    </location>
</feature>
<gene>
    <name evidence="3" type="ORF">FHU35_111550</name>
</gene>
<keyword evidence="4" id="KW-1185">Reference proteome</keyword>
<evidence type="ECO:0000313" key="4">
    <source>
        <dbReference type="Proteomes" id="UP000316184"/>
    </source>
</evidence>
<dbReference type="PANTHER" id="PTHR43566:SF2">
    <property type="entry name" value="DUF4143 DOMAIN-CONTAINING PROTEIN"/>
    <property type="match status" value="1"/>
</dbReference>
<dbReference type="InterPro" id="IPR025420">
    <property type="entry name" value="DUF4143"/>
</dbReference>